<dbReference type="Gene3D" id="2.30.30.60">
    <property type="match status" value="1"/>
</dbReference>
<dbReference type="EMBL" id="CP040089">
    <property type="protein sequence ID" value="QGA80242.1"/>
    <property type="molecule type" value="Genomic_DNA"/>
</dbReference>
<dbReference type="GO" id="GO:0016020">
    <property type="term" value="C:membrane"/>
    <property type="evidence" value="ECO:0007669"/>
    <property type="project" value="UniProtKB-SubCell"/>
</dbReference>
<name>A0A5Q0UF72_9ARCH</name>
<accession>A0A5Q0UF72</accession>
<evidence type="ECO:0000256" key="1">
    <source>
        <dbReference type="ARBA" id="ARBA00004141"/>
    </source>
</evidence>
<reference evidence="9" key="1">
    <citation type="submission" date="2019-05" db="EMBL/GenBank/DDBJ databases">
        <title>Candidatus Nanohalobium constans, a novel model system to study the DPANN nano-sized archaea: genomic and physiological characterization of a nanoarchaeon co-cultured with its chitinotrophic host.</title>
        <authorList>
            <person name="La Cono V."/>
            <person name="Arcadi E."/>
            <person name="Crisafi F."/>
            <person name="Denaro R."/>
            <person name="La Spada G."/>
            <person name="Messina E."/>
            <person name="Smedile F."/>
            <person name="Toshchakov S.V."/>
            <person name="Shevchenko M.A."/>
            <person name="Golyshin P.N."/>
            <person name="Golyshina O.V."/>
            <person name="Ferrer M."/>
            <person name="Rohde M."/>
            <person name="Mushegian A."/>
            <person name="Sorokin D.Y."/>
            <person name="Giuliano L."/>
            <person name="Yakimov M.M."/>
        </authorList>
    </citation>
    <scope>NUCLEOTIDE SEQUENCE [LARGE SCALE GENOMIC DNA]</scope>
    <source>
        <strain evidence="9">LC1Nh</strain>
    </source>
</reference>
<comment type="subcellular location">
    <subcellularLocation>
        <location evidence="1">Membrane</location>
        <topology evidence="1">Multi-pass membrane protein</topology>
    </subcellularLocation>
</comment>
<dbReference type="OrthoDB" id="252961at2157"/>
<proteinExistence type="inferred from homology"/>
<dbReference type="PANTHER" id="PTHR30221">
    <property type="entry name" value="SMALL-CONDUCTANCE MECHANOSENSITIVE CHANNEL"/>
    <property type="match status" value="1"/>
</dbReference>
<evidence type="ECO:0000313" key="9">
    <source>
        <dbReference type="Proteomes" id="UP000377803"/>
    </source>
</evidence>
<dbReference type="RefSeq" id="WP_153549981.1">
    <property type="nucleotide sequence ID" value="NZ_CP040089.1"/>
</dbReference>
<evidence type="ECO:0000313" key="8">
    <source>
        <dbReference type="EMBL" id="QGA80242.1"/>
    </source>
</evidence>
<keyword evidence="5 6" id="KW-0472">Membrane</keyword>
<evidence type="ECO:0000256" key="3">
    <source>
        <dbReference type="ARBA" id="ARBA00022692"/>
    </source>
</evidence>
<dbReference type="GO" id="GO:0008381">
    <property type="term" value="F:mechanosensitive monoatomic ion channel activity"/>
    <property type="evidence" value="ECO:0007669"/>
    <property type="project" value="InterPro"/>
</dbReference>
<dbReference type="Proteomes" id="UP000377803">
    <property type="component" value="Chromosome"/>
</dbReference>
<evidence type="ECO:0000256" key="6">
    <source>
        <dbReference type="SAM" id="Phobius"/>
    </source>
</evidence>
<dbReference type="KEGG" id="ncon:LC1Nh_0341"/>
<dbReference type="AlphaFoldDB" id="A0A5Q0UF72"/>
<dbReference type="InterPro" id="IPR045275">
    <property type="entry name" value="MscS_archaea/bacteria_type"/>
</dbReference>
<dbReference type="PANTHER" id="PTHR30221:SF1">
    <property type="entry name" value="SMALL-CONDUCTANCE MECHANOSENSITIVE CHANNEL"/>
    <property type="match status" value="1"/>
</dbReference>
<evidence type="ECO:0000259" key="7">
    <source>
        <dbReference type="Pfam" id="PF00924"/>
    </source>
</evidence>
<evidence type="ECO:0000256" key="2">
    <source>
        <dbReference type="ARBA" id="ARBA00008017"/>
    </source>
</evidence>
<keyword evidence="3 6" id="KW-0812">Transmembrane</keyword>
<feature type="transmembrane region" description="Helical" evidence="6">
    <location>
        <begin position="62"/>
        <end position="82"/>
    </location>
</feature>
<dbReference type="Pfam" id="PF00924">
    <property type="entry name" value="MS_channel_2nd"/>
    <property type="match status" value="1"/>
</dbReference>
<dbReference type="InterPro" id="IPR010920">
    <property type="entry name" value="LSM_dom_sf"/>
</dbReference>
<sequence>MVLDQAIRFLVFDLGIKLTKTALFLGFAALGIRFASDILRSIASRKYSEPVVVELIADACKFFMWFWAILISLSILGFSGIATSMGTASGFVALGVAFALKNVISDTVAGAYLAQDPDFNSGDRVEVDGNEGVIEDVGLRKTRLRLENGDLRVINNSDAEKKWTLKSN</sequence>
<gene>
    <name evidence="8" type="primary">mscS</name>
    <name evidence="8" type="ORF">LC1Nh_0341</name>
</gene>
<feature type="transmembrane region" description="Helical" evidence="6">
    <location>
        <begin position="21"/>
        <end position="42"/>
    </location>
</feature>
<dbReference type="Gene3D" id="1.10.287.1260">
    <property type="match status" value="1"/>
</dbReference>
<keyword evidence="9" id="KW-1185">Reference proteome</keyword>
<dbReference type="InterPro" id="IPR011014">
    <property type="entry name" value="MscS_channel_TM-2"/>
</dbReference>
<dbReference type="SUPFAM" id="SSF82861">
    <property type="entry name" value="Mechanosensitive channel protein MscS (YggB), transmembrane region"/>
    <property type="match status" value="1"/>
</dbReference>
<dbReference type="GeneID" id="42364724"/>
<evidence type="ECO:0000256" key="4">
    <source>
        <dbReference type="ARBA" id="ARBA00022989"/>
    </source>
</evidence>
<dbReference type="InterPro" id="IPR006685">
    <property type="entry name" value="MscS_channel_2nd"/>
</dbReference>
<dbReference type="InterPro" id="IPR023408">
    <property type="entry name" value="MscS_beta-dom_sf"/>
</dbReference>
<organism evidence="8 9">
    <name type="scientific">Candidatus Nanohalobium constans</name>
    <dbReference type="NCBI Taxonomy" id="2565781"/>
    <lineage>
        <taxon>Archaea</taxon>
        <taxon>Candidatus Nanohalarchaeota</taxon>
        <taxon>Candidatus Nanohalobia</taxon>
        <taxon>Candidatus Nanohalobiales</taxon>
        <taxon>Candidatus Nanohalobiaceae</taxon>
        <taxon>Candidatus Nanohalobium</taxon>
    </lineage>
</organism>
<protein>
    <submittedName>
        <fullName evidence="8">Mechanosensitive ion channel protein MscS</fullName>
    </submittedName>
</protein>
<keyword evidence="4 6" id="KW-1133">Transmembrane helix</keyword>
<comment type="similarity">
    <text evidence="2">Belongs to the MscS (TC 1.A.23) family.</text>
</comment>
<evidence type="ECO:0000256" key="5">
    <source>
        <dbReference type="ARBA" id="ARBA00023136"/>
    </source>
</evidence>
<feature type="domain" description="Mechanosensitive ion channel MscS" evidence="7">
    <location>
        <begin position="102"/>
        <end position="157"/>
    </location>
</feature>
<dbReference type="SUPFAM" id="SSF50182">
    <property type="entry name" value="Sm-like ribonucleoproteins"/>
    <property type="match status" value="1"/>
</dbReference>